<protein>
    <submittedName>
        <fullName evidence="4">Glycoside hydrolase family 127 protein</fullName>
    </submittedName>
</protein>
<feature type="domain" description="Non-reducing end beta-L-arabinofuranosidase-like GH127 C-terminal" evidence="3">
    <location>
        <begin position="537"/>
        <end position="649"/>
    </location>
</feature>
<evidence type="ECO:0000313" key="4">
    <source>
        <dbReference type="EMBL" id="UOQ86478.1"/>
    </source>
</evidence>
<dbReference type="Pfam" id="PF20737">
    <property type="entry name" value="Glyco_hydro127C"/>
    <property type="match status" value="1"/>
</dbReference>
<evidence type="ECO:0000259" key="1">
    <source>
        <dbReference type="Pfam" id="PF07944"/>
    </source>
</evidence>
<dbReference type="Pfam" id="PF07944">
    <property type="entry name" value="Beta-AFase-like_GH127_cat"/>
    <property type="match status" value="1"/>
</dbReference>
<accession>A0ABY4GQR4</accession>
<dbReference type="InterPro" id="IPR012878">
    <property type="entry name" value="Beta-AFase-like_GH127_cat"/>
</dbReference>
<dbReference type="InterPro" id="IPR049049">
    <property type="entry name" value="Beta-AFase-like_GH127_C"/>
</dbReference>
<dbReference type="GO" id="GO:0016787">
    <property type="term" value="F:hydrolase activity"/>
    <property type="evidence" value="ECO:0007669"/>
    <property type="project" value="UniProtKB-KW"/>
</dbReference>
<evidence type="ECO:0000259" key="3">
    <source>
        <dbReference type="Pfam" id="PF20737"/>
    </source>
</evidence>
<sequence>MRTKEHTLAKMKPISLKKVSIHDPFWDPWQKLVKQSIIPYQWDALNDRIPGAEPSRTIENFEIAAGRKQGTHYGMVFQDSDLYKWMETVAFSLQDDRDPHWEKIMDEVIELIQEAQEDDGYLHTYFSVNDPNRKWTDLKEAHELYCAGHLIEAAVAYYQATGKKRIIDIVSKLVDHISVVLGDQPDQKRGYPGHPEIELALMKLYNITEDRKYIDLCQYFIEERGKRNPVHYYDQELEQKGVDEKLDYRNYDYYQAHLPVREQTTAEGHAVRAAYLYSGMVDLANELEDEALLEVCRVLWDNTVNRRMYVTGGIGSSSYEERFTVDYDLPNDRAYTETCASIALIMWAHRMVQIEADHQYTDILERALYNGALSGISLDGKGYFYVNPLEVWPHTANCRHDMETVKTTRQQWFGCACCPPNIARLLASLGEYIYSTNDSGIFVHLYIGGDTSFEMDGQHIRLEQTSAYPWDGKVTFTISTDSATAFSLSPRIPGWCSNAKIVVNGKEEKVSVSKGYACITREWQDGDTVELLFEMPVEVVRAHPDVRNNAGKVVLQRGPVIYCLEENDNGSNLQDIQVKTDQPFTVQYEPDLLNGVHVIIGSAVQTVRKSVENELYTTKRYPVTDRSITAIPYYAWSNRGENEMTVWIREFQ</sequence>
<evidence type="ECO:0000259" key="2">
    <source>
        <dbReference type="Pfam" id="PF20736"/>
    </source>
</evidence>
<reference evidence="4 5" key="1">
    <citation type="submission" date="2022-04" db="EMBL/GenBank/DDBJ databases">
        <title>Gracilibacillus sp. isolated from saltern.</title>
        <authorList>
            <person name="Won M."/>
            <person name="Lee C.-M."/>
            <person name="Woen H.-Y."/>
            <person name="Kwon S.-W."/>
        </authorList>
    </citation>
    <scope>NUCLEOTIDE SEQUENCE [LARGE SCALE GENOMIC DNA]</scope>
    <source>
        <strain evidence="4 5">SSPM10-3</strain>
    </source>
</reference>
<dbReference type="SUPFAM" id="SSF48208">
    <property type="entry name" value="Six-hairpin glycosidases"/>
    <property type="match status" value="1"/>
</dbReference>
<organism evidence="4 5">
    <name type="scientific">Gracilibacillus salinarum</name>
    <dbReference type="NCBI Taxonomy" id="2932255"/>
    <lineage>
        <taxon>Bacteria</taxon>
        <taxon>Bacillati</taxon>
        <taxon>Bacillota</taxon>
        <taxon>Bacilli</taxon>
        <taxon>Bacillales</taxon>
        <taxon>Bacillaceae</taxon>
        <taxon>Gracilibacillus</taxon>
    </lineage>
</organism>
<dbReference type="PANTHER" id="PTHR43465">
    <property type="entry name" value="DUF1680 DOMAIN PROTEIN (AFU_ORTHOLOGUE AFUA_1G08910)"/>
    <property type="match status" value="1"/>
</dbReference>
<dbReference type="InterPro" id="IPR008928">
    <property type="entry name" value="6-hairpin_glycosidase_sf"/>
</dbReference>
<dbReference type="RefSeq" id="WP_244746846.1">
    <property type="nucleotide sequence ID" value="NZ_CP095071.1"/>
</dbReference>
<dbReference type="InterPro" id="IPR012341">
    <property type="entry name" value="6hp_glycosidase-like_sf"/>
</dbReference>
<evidence type="ECO:0000313" key="5">
    <source>
        <dbReference type="Proteomes" id="UP000831537"/>
    </source>
</evidence>
<dbReference type="PANTHER" id="PTHR43465:SF2">
    <property type="entry name" value="DUF1680 DOMAIN PROTEIN (AFU_ORTHOLOGUE AFUA_1G08910)"/>
    <property type="match status" value="1"/>
</dbReference>
<name>A0ABY4GQR4_9BACI</name>
<proteinExistence type="predicted"/>
<dbReference type="Pfam" id="PF20736">
    <property type="entry name" value="Glyco_hydro127M"/>
    <property type="match status" value="1"/>
</dbReference>
<dbReference type="EMBL" id="CP095071">
    <property type="protein sequence ID" value="UOQ86478.1"/>
    <property type="molecule type" value="Genomic_DNA"/>
</dbReference>
<keyword evidence="5" id="KW-1185">Reference proteome</keyword>
<keyword evidence="4" id="KW-0378">Hydrolase</keyword>
<gene>
    <name evidence="4" type="ORF">MUN87_06215</name>
</gene>
<dbReference type="InterPro" id="IPR049046">
    <property type="entry name" value="Beta-AFase-like_GH127_middle"/>
</dbReference>
<feature type="domain" description="Non-reducing end beta-L-arabinofuranosidase-like GH127 middle" evidence="2">
    <location>
        <begin position="441"/>
        <end position="535"/>
    </location>
</feature>
<feature type="domain" description="Non-reducing end beta-L-arabinofuranosidase-like GH127 catalytic" evidence="1">
    <location>
        <begin position="19"/>
        <end position="431"/>
    </location>
</feature>
<dbReference type="Gene3D" id="1.50.10.10">
    <property type="match status" value="1"/>
</dbReference>
<dbReference type="Proteomes" id="UP000831537">
    <property type="component" value="Chromosome"/>
</dbReference>
<dbReference type="InterPro" id="IPR049174">
    <property type="entry name" value="Beta-AFase-like"/>
</dbReference>